<dbReference type="EMBL" id="BSOE01000054">
    <property type="protein sequence ID" value="GLR05668.1"/>
    <property type="molecule type" value="Genomic_DNA"/>
</dbReference>
<evidence type="ECO:0000256" key="1">
    <source>
        <dbReference type="SAM" id="Coils"/>
    </source>
</evidence>
<evidence type="ECO:0000313" key="3">
    <source>
        <dbReference type="EMBL" id="GLR05668.1"/>
    </source>
</evidence>
<feature type="chain" id="PRO_5047361137" description="Zona pellucida protein alpha" evidence="2">
    <location>
        <begin position="25"/>
        <end position="325"/>
    </location>
</feature>
<keyword evidence="2" id="KW-0732">Signal</keyword>
<evidence type="ECO:0000256" key="2">
    <source>
        <dbReference type="SAM" id="SignalP"/>
    </source>
</evidence>
<comment type="caution">
    <text evidence="3">The sequence shown here is derived from an EMBL/GenBank/DDBJ whole genome shotgun (WGS) entry which is preliminary data.</text>
</comment>
<accession>A0ABQ5Y708</accession>
<feature type="coiled-coil region" evidence="1">
    <location>
        <begin position="289"/>
        <end position="316"/>
    </location>
</feature>
<organism evidence="3 4">
    <name type="scientific">Vibrio hyugaensis</name>
    <dbReference type="NCBI Taxonomy" id="1534743"/>
    <lineage>
        <taxon>Bacteria</taxon>
        <taxon>Pseudomonadati</taxon>
        <taxon>Pseudomonadota</taxon>
        <taxon>Gammaproteobacteria</taxon>
        <taxon>Vibrionales</taxon>
        <taxon>Vibrionaceae</taxon>
        <taxon>Vibrio</taxon>
    </lineage>
</organism>
<proteinExistence type="predicted"/>
<evidence type="ECO:0008006" key="5">
    <source>
        <dbReference type="Google" id="ProtNLM"/>
    </source>
</evidence>
<sequence>MKVKLLSAVIAASFLAGCSSSSSSDSPSEPAGVASVQTFEGEHFDGMAIQGDSGDYNTVAIRGVEGNTVFNVGGELYFTDGDVVKDASGNVVGNIEVRNNELVFVNDKGFVHLSVEDGRLVVEEFKPKVEHPIEPTPEHPIVGTPSNPIEPIPEHPIQGSPINPIEPVPQHPIEGGPVNPIEPMPEHPITGSPSNPVEPVLDTKNAKLTLAETTQDGVWDIQSTEGKVGQLLITDNDNVMLSVDGKSHTFENTHVVKDIQGKVESIALTGSNGNKFYWNKDSGINRVEKQLTKEQRAELKQKVQSLSQEQRQQIKRAIRDRVERS</sequence>
<dbReference type="PROSITE" id="PS51257">
    <property type="entry name" value="PROKAR_LIPOPROTEIN"/>
    <property type="match status" value="1"/>
</dbReference>
<feature type="signal peptide" evidence="2">
    <location>
        <begin position="1"/>
        <end position="24"/>
    </location>
</feature>
<dbReference type="RefSeq" id="WP_045398498.1">
    <property type="nucleotide sequence ID" value="NZ_BBLD01000014.1"/>
</dbReference>
<keyword evidence="4" id="KW-1185">Reference proteome</keyword>
<keyword evidence="1" id="KW-0175">Coiled coil</keyword>
<reference evidence="4" key="1">
    <citation type="journal article" date="2019" name="Int. J. Syst. Evol. Microbiol.">
        <title>The Global Catalogue of Microorganisms (GCM) 10K type strain sequencing project: providing services to taxonomists for standard genome sequencing and annotation.</title>
        <authorList>
            <consortium name="The Broad Institute Genomics Platform"/>
            <consortium name="The Broad Institute Genome Sequencing Center for Infectious Disease"/>
            <person name="Wu L."/>
            <person name="Ma J."/>
        </authorList>
    </citation>
    <scope>NUCLEOTIDE SEQUENCE [LARGE SCALE GENOMIC DNA]</scope>
    <source>
        <strain evidence="4">NBRC 110633</strain>
    </source>
</reference>
<evidence type="ECO:0000313" key="4">
    <source>
        <dbReference type="Proteomes" id="UP001156669"/>
    </source>
</evidence>
<gene>
    <name evidence="3" type="ORF">GCM10007906_32560</name>
</gene>
<dbReference type="Proteomes" id="UP001156669">
    <property type="component" value="Unassembled WGS sequence"/>
</dbReference>
<protein>
    <recommendedName>
        <fullName evidence="5">Zona pellucida protein alpha</fullName>
    </recommendedName>
</protein>
<name>A0ABQ5Y708_9VIBR</name>